<dbReference type="AlphaFoldDB" id="A0A1N7F2Y0"/>
<gene>
    <name evidence="1" type="ORF">SAMN02745664_10960</name>
</gene>
<name>A0A1N7F2Y0_9GAMM</name>
<evidence type="ECO:0000313" key="2">
    <source>
        <dbReference type="Proteomes" id="UP000187495"/>
    </source>
</evidence>
<dbReference type="RefSeq" id="WP_076555414.1">
    <property type="nucleotide sequence ID" value="NZ_FTNU01000009.1"/>
</dbReference>
<keyword evidence="2" id="KW-1185">Reference proteome</keyword>
<dbReference type="STRING" id="34061.B0189_07600"/>
<dbReference type="Proteomes" id="UP000187495">
    <property type="component" value="Unassembled WGS sequence"/>
</dbReference>
<accession>A0A1N7F2Y0</accession>
<sequence length="327" mass="36709">MSNHTFRYQYTHETAPIKVDLPCDKNAGHGDHWAILTDNISHDVPNWLQQMLETATLPQGLSAQNSSSNNKLLLGSNDPCHIKQILSIKDGKPEAFINAFPAINSPYGVSCQIERVIRCDTTGDAILCLKTADGSLIYAFDQLYAVNRHHYRTPKKYFVNFGAWAYQITPSRQDESILVEDEQAIRHHRAFHDIVADHQGKIPDNIDELIRNWQPKDAKADEPLQPVEINLGHMCAYLYGETFGQEDEAWCQGQVLGKSSTTFFGKSITLFDVVILREPDADPFVVRIATPSCATTDSIQVHDYIQANIWLQAAIYGENQNPSPANT</sequence>
<organism evidence="1 2">
    <name type="scientific">Moraxella cuniculi DSM 21768</name>
    <dbReference type="NCBI Taxonomy" id="1122245"/>
    <lineage>
        <taxon>Bacteria</taxon>
        <taxon>Pseudomonadati</taxon>
        <taxon>Pseudomonadota</taxon>
        <taxon>Gammaproteobacteria</taxon>
        <taxon>Moraxellales</taxon>
        <taxon>Moraxellaceae</taxon>
        <taxon>Moraxella</taxon>
    </lineage>
</organism>
<proteinExistence type="predicted"/>
<protein>
    <submittedName>
        <fullName evidence="1">Uncharacterized protein</fullName>
    </submittedName>
</protein>
<dbReference type="EMBL" id="FTNU01000009">
    <property type="protein sequence ID" value="SIR94740.1"/>
    <property type="molecule type" value="Genomic_DNA"/>
</dbReference>
<evidence type="ECO:0000313" key="1">
    <source>
        <dbReference type="EMBL" id="SIR94740.1"/>
    </source>
</evidence>
<reference evidence="2" key="1">
    <citation type="submission" date="2017-01" db="EMBL/GenBank/DDBJ databases">
        <authorList>
            <person name="Varghese N."/>
            <person name="Submissions S."/>
        </authorList>
    </citation>
    <scope>NUCLEOTIDE SEQUENCE [LARGE SCALE GENOMIC DNA]</scope>
    <source>
        <strain evidence="2">DSM 21768</strain>
    </source>
</reference>